<gene>
    <name evidence="2" type="ORF">WS70_26810</name>
</gene>
<dbReference type="Pfam" id="PF13788">
    <property type="entry name" value="DUF4180"/>
    <property type="match status" value="1"/>
</dbReference>
<keyword evidence="3" id="KW-1185">Reference proteome</keyword>
<reference evidence="2 3" key="1">
    <citation type="submission" date="2015-12" db="EMBL/GenBank/DDBJ databases">
        <title>Diversity of Burkholderia near neighbor genomes.</title>
        <authorList>
            <person name="Sahl J."/>
            <person name="Wagner D."/>
            <person name="Keim P."/>
        </authorList>
    </citation>
    <scope>NUCLEOTIDE SEQUENCE [LARGE SCALE GENOMIC DNA]</scope>
    <source>
        <strain evidence="2 3">BDU6</strain>
    </source>
</reference>
<dbReference type="AlphaFoldDB" id="A0A1B4FNQ6"/>
<evidence type="ECO:0000313" key="2">
    <source>
        <dbReference type="EMBL" id="AOJ05309.1"/>
    </source>
</evidence>
<dbReference type="InterPro" id="IPR025438">
    <property type="entry name" value="DUF4180"/>
</dbReference>
<feature type="domain" description="DUF4180" evidence="1">
    <location>
        <begin position="1"/>
        <end position="88"/>
    </location>
</feature>
<accession>A0A1B4FNQ6</accession>
<evidence type="ECO:0000259" key="1">
    <source>
        <dbReference type="Pfam" id="PF13788"/>
    </source>
</evidence>
<name>A0A1B4FNQ6_9BURK</name>
<keyword evidence="2" id="KW-0378">Hydrolase</keyword>
<protein>
    <submittedName>
        <fullName evidence="2">Alpha/beta hydrolase</fullName>
    </submittedName>
</protein>
<dbReference type="KEGG" id="buu:WS70_26810"/>
<sequence>MIVAAREHGAAWIALPAERLHDDFFRLDSCVAGHFVQKLINYGVKRAVVGDIDAPLARSRALRALVRETNRGDAFWLVADFDALAQRLCECGRRAYASSGHTLNRRAARSSKRQ</sequence>
<organism evidence="2 3">
    <name type="scientific">Burkholderia mayonis</name>
    <dbReference type="NCBI Taxonomy" id="1385591"/>
    <lineage>
        <taxon>Bacteria</taxon>
        <taxon>Pseudomonadati</taxon>
        <taxon>Pseudomonadota</taxon>
        <taxon>Betaproteobacteria</taxon>
        <taxon>Burkholderiales</taxon>
        <taxon>Burkholderiaceae</taxon>
        <taxon>Burkholderia</taxon>
        <taxon>pseudomallei group</taxon>
    </lineage>
</organism>
<proteinExistence type="predicted"/>
<dbReference type="Proteomes" id="UP000062519">
    <property type="component" value="Chromosome 2"/>
</dbReference>
<dbReference type="EMBL" id="CP013387">
    <property type="protein sequence ID" value="AOJ05309.1"/>
    <property type="molecule type" value="Genomic_DNA"/>
</dbReference>
<dbReference type="GO" id="GO:0016787">
    <property type="term" value="F:hydrolase activity"/>
    <property type="evidence" value="ECO:0007669"/>
    <property type="project" value="UniProtKB-KW"/>
</dbReference>
<evidence type="ECO:0000313" key="3">
    <source>
        <dbReference type="Proteomes" id="UP000062519"/>
    </source>
</evidence>